<dbReference type="SUPFAM" id="SSF53098">
    <property type="entry name" value="Ribonuclease H-like"/>
    <property type="match status" value="1"/>
</dbReference>
<dbReference type="PANTHER" id="PTHR37529">
    <property type="entry name" value="TRANSPOSASE INSG FOR INSERTION SEQUENCE ELEMENT IS4-RELATED"/>
    <property type="match status" value="1"/>
</dbReference>
<gene>
    <name evidence="3" type="ORF">C4K03_5854</name>
</gene>
<accession>A0A3G7UFL5</accession>
<dbReference type="PANTHER" id="PTHR37529:SF1">
    <property type="entry name" value="TRANSPOSASE INSG FOR INSERTION SEQUENCE ELEMENT IS4-RELATED"/>
    <property type="match status" value="1"/>
</dbReference>
<feature type="domain" description="Transposase IS4-like" evidence="1">
    <location>
        <begin position="135"/>
        <end position="361"/>
    </location>
</feature>
<protein>
    <submittedName>
        <fullName evidence="3">Transposase</fullName>
    </submittedName>
</protein>
<proteinExistence type="predicted"/>
<organism evidence="3 4">
    <name type="scientific">Pseudomonas synxantha</name>
    <dbReference type="NCBI Taxonomy" id="47883"/>
    <lineage>
        <taxon>Bacteria</taxon>
        <taxon>Pseudomonadati</taxon>
        <taxon>Pseudomonadota</taxon>
        <taxon>Gammaproteobacteria</taxon>
        <taxon>Pseudomonadales</taxon>
        <taxon>Pseudomonadaceae</taxon>
        <taxon>Pseudomonas</taxon>
    </lineage>
</organism>
<dbReference type="NCBIfam" id="NF033592">
    <property type="entry name" value="transpos_IS4_1"/>
    <property type="match status" value="1"/>
</dbReference>
<evidence type="ECO:0000259" key="1">
    <source>
        <dbReference type="Pfam" id="PF01609"/>
    </source>
</evidence>
<feature type="domain" description="Transposase IS4 N-terminal" evidence="2">
    <location>
        <begin position="26"/>
        <end position="118"/>
    </location>
</feature>
<dbReference type="RefSeq" id="WP_124379751.1">
    <property type="nucleotide sequence ID" value="NZ_CP027754.1"/>
</dbReference>
<evidence type="ECO:0000313" key="4">
    <source>
        <dbReference type="Proteomes" id="UP000268696"/>
    </source>
</evidence>
<dbReference type="GO" id="GO:0003677">
    <property type="term" value="F:DNA binding"/>
    <property type="evidence" value="ECO:0007669"/>
    <property type="project" value="InterPro"/>
</dbReference>
<dbReference type="Proteomes" id="UP000268696">
    <property type="component" value="Chromosome"/>
</dbReference>
<reference evidence="3 4" key="1">
    <citation type="submission" date="2018-03" db="EMBL/GenBank/DDBJ databases">
        <title>Diversity of phytobeneficial traits revealed by whole-genome analysis of worldwide-isolated phenazine-producing Pseudomonas spp.</title>
        <authorList>
            <person name="Biessy A."/>
            <person name="Novinscak A."/>
            <person name="Blom J."/>
            <person name="Leger G."/>
            <person name="Thomashow L.S."/>
            <person name="Cazorla F.M."/>
            <person name="Josic D."/>
            <person name="Filion M."/>
        </authorList>
    </citation>
    <scope>NUCLEOTIDE SEQUENCE [LARGE SCALE GENOMIC DNA]</scope>
    <source>
        <strain evidence="3 4">30B</strain>
    </source>
</reference>
<dbReference type="GO" id="GO:0004803">
    <property type="term" value="F:transposase activity"/>
    <property type="evidence" value="ECO:0007669"/>
    <property type="project" value="InterPro"/>
</dbReference>
<dbReference type="InterPro" id="IPR024473">
    <property type="entry name" value="Transposases_IS4_N"/>
</dbReference>
<dbReference type="EMBL" id="CP027754">
    <property type="protein sequence ID" value="AZE57961.1"/>
    <property type="molecule type" value="Genomic_DNA"/>
</dbReference>
<dbReference type="InterPro" id="IPR002559">
    <property type="entry name" value="Transposase_11"/>
</dbReference>
<evidence type="ECO:0000313" key="3">
    <source>
        <dbReference type="EMBL" id="AZE57961.1"/>
    </source>
</evidence>
<dbReference type="InterPro" id="IPR012337">
    <property type="entry name" value="RNaseH-like_sf"/>
</dbReference>
<dbReference type="GO" id="GO:0006313">
    <property type="term" value="P:DNA transposition"/>
    <property type="evidence" value="ECO:0007669"/>
    <property type="project" value="InterPro"/>
</dbReference>
<evidence type="ECO:0000259" key="2">
    <source>
        <dbReference type="Pfam" id="PF13006"/>
    </source>
</evidence>
<dbReference type="Pfam" id="PF01609">
    <property type="entry name" value="DDE_Tnp_1"/>
    <property type="match status" value="1"/>
</dbReference>
<sequence length="451" mass="50980">MDSGFFMSVAQDLGAVLDFAEQPLSRLDVFADHIPQEWISTAAALAEKATIRRRRLPCDMVLWLVVGMALFRGEPIVEVARRLNICAEGLANEVLLAKSGLPQARRRLGNQPVEWLFRQCANAWGYERYPQDDWHGLQIFAVDGALFRTPETPQLREHFGSGNTSSNRQTPYPVLRLVALMNARSHIIANAAISPYRKGEIPLAKDFVESIPSHSVTLLDKGFFSADLLLSIQNAEQDRHWMIPERKGTVRTEVEHYGDGDYLVQMKVSPQARKKNPALPEYWQVRAVTYEVEGKEKTVFTSLPASKFSAEQVATLYHERWEIELGFRDIKSSMQDNALTLRSKTVDLVYQELWGLLLAYNVVRREASQAAVAHKRAPSEVSFKFACQHIASHLVVMAGAVSPSHTPRRLEELRGSIGVLFITKRPRPERPRAVKMSKTRYPVNRKAAPLK</sequence>
<dbReference type="AlphaFoldDB" id="A0A3G7UFL5"/>
<name>A0A3G7UFL5_9PSED</name>
<dbReference type="InterPro" id="IPR047952">
    <property type="entry name" value="Transpos_IS4"/>
</dbReference>
<dbReference type="Pfam" id="PF13006">
    <property type="entry name" value="Nterm_IS4"/>
    <property type="match status" value="1"/>
</dbReference>